<dbReference type="EMBL" id="JAIEZQ010000002">
    <property type="protein sequence ID" value="MBY9074958.1"/>
    <property type="molecule type" value="Genomic_DNA"/>
</dbReference>
<protein>
    <submittedName>
        <fullName evidence="4">DUF4395 domain-containing protein</fullName>
    </submittedName>
</protein>
<feature type="transmembrane region" description="Helical" evidence="2">
    <location>
        <begin position="123"/>
        <end position="146"/>
    </location>
</feature>
<feature type="domain" description="DUF4395" evidence="3">
    <location>
        <begin position="15"/>
        <end position="148"/>
    </location>
</feature>
<comment type="caution">
    <text evidence="4">The sequence shown here is derived from an EMBL/GenBank/DDBJ whole genome shotgun (WGS) entry which is preliminary data.</text>
</comment>
<keyword evidence="2" id="KW-0812">Transmembrane</keyword>
<evidence type="ECO:0000313" key="4">
    <source>
        <dbReference type="EMBL" id="MBY9074958.1"/>
    </source>
</evidence>
<feature type="transmembrane region" description="Helical" evidence="2">
    <location>
        <begin position="47"/>
        <end position="71"/>
    </location>
</feature>
<dbReference type="Proteomes" id="UP000754710">
    <property type="component" value="Unassembled WGS sequence"/>
</dbReference>
<feature type="transmembrane region" description="Helical" evidence="2">
    <location>
        <begin position="22"/>
        <end position="41"/>
    </location>
</feature>
<evidence type="ECO:0000256" key="1">
    <source>
        <dbReference type="SAM" id="MobiDB-lite"/>
    </source>
</evidence>
<keyword evidence="2" id="KW-0472">Membrane</keyword>
<evidence type="ECO:0000313" key="5">
    <source>
        <dbReference type="Proteomes" id="UP000754710"/>
    </source>
</evidence>
<gene>
    <name evidence="4" type="ORF">K1X13_09025</name>
</gene>
<accession>A0ABS7RIT1</accession>
<feature type="transmembrane region" description="Helical" evidence="2">
    <location>
        <begin position="92"/>
        <end position="111"/>
    </location>
</feature>
<keyword evidence="5" id="KW-1185">Reference proteome</keyword>
<keyword evidence="2" id="KW-1133">Transmembrane helix</keyword>
<organism evidence="4 5">
    <name type="scientific">Nocardioides jiangsuensis</name>
    <dbReference type="NCBI Taxonomy" id="2866161"/>
    <lineage>
        <taxon>Bacteria</taxon>
        <taxon>Bacillati</taxon>
        <taxon>Actinomycetota</taxon>
        <taxon>Actinomycetes</taxon>
        <taxon>Propionibacteriales</taxon>
        <taxon>Nocardioidaceae</taxon>
        <taxon>Nocardioides</taxon>
    </lineage>
</organism>
<dbReference type="InterPro" id="IPR025508">
    <property type="entry name" value="DUF4395"/>
</dbReference>
<sequence>MLPTQENPLPATTRIDPRGPRFAATLTTVLLAAVLLTAPSGTATTLLAVQTVLFGIGAAAGIQHTPYAWLFKTVVRPRLAPPTEIEDAGPPRFAQAVGLGFAVVAVVGFLSGATTVGVVATGFALAAAFLNAAFGFCLGCELYLLVRRAFPDSARPTAPRTTTTARTATTEDTSAGPIPVATKG</sequence>
<reference evidence="4 5" key="1">
    <citation type="submission" date="2021-08" db="EMBL/GenBank/DDBJ databases">
        <title>Nocardioides bacterium WL0053 sp. nov., isolated from the sediment.</title>
        <authorList>
            <person name="Wang L."/>
            <person name="Zhang D."/>
            <person name="Zhang A."/>
        </authorList>
    </citation>
    <scope>NUCLEOTIDE SEQUENCE [LARGE SCALE GENOMIC DNA]</scope>
    <source>
        <strain evidence="4 5">WL0053</strain>
    </source>
</reference>
<evidence type="ECO:0000259" key="3">
    <source>
        <dbReference type="Pfam" id="PF14340"/>
    </source>
</evidence>
<feature type="compositionally biased region" description="Low complexity" evidence="1">
    <location>
        <begin position="154"/>
        <end position="170"/>
    </location>
</feature>
<name>A0ABS7RIT1_9ACTN</name>
<proteinExistence type="predicted"/>
<dbReference type="Pfam" id="PF14340">
    <property type="entry name" value="DUF4395"/>
    <property type="match status" value="1"/>
</dbReference>
<feature type="region of interest" description="Disordered" evidence="1">
    <location>
        <begin position="154"/>
        <end position="184"/>
    </location>
</feature>
<evidence type="ECO:0000256" key="2">
    <source>
        <dbReference type="SAM" id="Phobius"/>
    </source>
</evidence>